<proteinExistence type="predicted"/>
<organism evidence="2 3">
    <name type="scientific">Blastococcus carthaginiensis</name>
    <dbReference type="NCBI Taxonomy" id="3050034"/>
    <lineage>
        <taxon>Bacteria</taxon>
        <taxon>Bacillati</taxon>
        <taxon>Actinomycetota</taxon>
        <taxon>Actinomycetes</taxon>
        <taxon>Geodermatophilales</taxon>
        <taxon>Geodermatophilaceae</taxon>
        <taxon>Blastococcus</taxon>
    </lineage>
</organism>
<accession>A0ABT9ID91</accession>
<gene>
    <name evidence="2" type="ORF">QOZ88_12990</name>
</gene>
<dbReference type="RefSeq" id="WP_306000177.1">
    <property type="nucleotide sequence ID" value="NZ_JASNFN010000013.1"/>
</dbReference>
<dbReference type="Proteomes" id="UP001233673">
    <property type="component" value="Unassembled WGS sequence"/>
</dbReference>
<reference evidence="3" key="1">
    <citation type="submission" date="2023-05" db="EMBL/GenBank/DDBJ databases">
        <title>Draft genome of Pseudofrankia sp. BMG5.37.</title>
        <authorList>
            <person name="Gtari M."/>
            <person name="Ghodhbane F."/>
            <person name="Sbissi I."/>
        </authorList>
    </citation>
    <scope>NUCLEOTIDE SEQUENCE [LARGE SCALE GENOMIC DNA]</scope>
    <source>
        <strain evidence="3">BMG 814</strain>
    </source>
</reference>
<sequence length="105" mass="10602">MDSSARGNPVTDAIDGATGDWTLSGDAMRWSPELAERTPATGELGGLETAAGVGAALGLDVQGVRRLVSGALVSLGAVASDVVTELRQLTRGDPDEEAPTDVQPG</sequence>
<evidence type="ECO:0008006" key="4">
    <source>
        <dbReference type="Google" id="ProtNLM"/>
    </source>
</evidence>
<protein>
    <recommendedName>
        <fullName evidence="4">ANTAR domain-containing protein</fullName>
    </recommendedName>
</protein>
<evidence type="ECO:0000256" key="1">
    <source>
        <dbReference type="SAM" id="MobiDB-lite"/>
    </source>
</evidence>
<keyword evidence="3" id="KW-1185">Reference proteome</keyword>
<name>A0ABT9ID91_9ACTN</name>
<evidence type="ECO:0000313" key="2">
    <source>
        <dbReference type="EMBL" id="MDP5183554.1"/>
    </source>
</evidence>
<dbReference type="EMBL" id="JASNFN010000013">
    <property type="protein sequence ID" value="MDP5183554.1"/>
    <property type="molecule type" value="Genomic_DNA"/>
</dbReference>
<comment type="caution">
    <text evidence="2">The sequence shown here is derived from an EMBL/GenBank/DDBJ whole genome shotgun (WGS) entry which is preliminary data.</text>
</comment>
<feature type="region of interest" description="Disordered" evidence="1">
    <location>
        <begin position="1"/>
        <end position="22"/>
    </location>
</feature>
<evidence type="ECO:0000313" key="3">
    <source>
        <dbReference type="Proteomes" id="UP001233673"/>
    </source>
</evidence>